<dbReference type="PANTHER" id="PTHR30146:SF109">
    <property type="entry name" value="HTH-TYPE TRANSCRIPTIONAL REGULATOR GALS"/>
    <property type="match status" value="1"/>
</dbReference>
<dbReference type="GO" id="GO:0000976">
    <property type="term" value="F:transcription cis-regulatory region binding"/>
    <property type="evidence" value="ECO:0007669"/>
    <property type="project" value="TreeGrafter"/>
</dbReference>
<evidence type="ECO:0000313" key="6">
    <source>
        <dbReference type="Proteomes" id="UP000036000"/>
    </source>
</evidence>
<evidence type="ECO:0000256" key="2">
    <source>
        <dbReference type="ARBA" id="ARBA00023125"/>
    </source>
</evidence>
<dbReference type="Gene3D" id="3.40.50.2300">
    <property type="match status" value="2"/>
</dbReference>
<evidence type="ECO:0000259" key="4">
    <source>
        <dbReference type="PROSITE" id="PS50932"/>
    </source>
</evidence>
<dbReference type="Pfam" id="PF13377">
    <property type="entry name" value="Peripla_BP_3"/>
    <property type="match status" value="1"/>
</dbReference>
<accession>A0AAC8ZGF3</accession>
<dbReference type="PANTHER" id="PTHR30146">
    <property type="entry name" value="LACI-RELATED TRANSCRIPTIONAL REPRESSOR"/>
    <property type="match status" value="1"/>
</dbReference>
<dbReference type="SMART" id="SM00354">
    <property type="entry name" value="HTH_LACI"/>
    <property type="match status" value="1"/>
</dbReference>
<keyword evidence="6" id="KW-1185">Reference proteome</keyword>
<keyword evidence="2" id="KW-0238">DNA-binding</keyword>
<keyword evidence="3" id="KW-0804">Transcription</keyword>
<dbReference type="Pfam" id="PF00356">
    <property type="entry name" value="LacI"/>
    <property type="match status" value="1"/>
</dbReference>
<proteinExistence type="predicted"/>
<dbReference type="KEGG" id="lko:ABN16_06205"/>
<dbReference type="PROSITE" id="PS50932">
    <property type="entry name" value="HTH_LACI_2"/>
    <property type="match status" value="1"/>
</dbReference>
<dbReference type="GO" id="GO:0003700">
    <property type="term" value="F:DNA-binding transcription factor activity"/>
    <property type="evidence" value="ECO:0007669"/>
    <property type="project" value="TreeGrafter"/>
</dbReference>
<dbReference type="Proteomes" id="UP000036000">
    <property type="component" value="Chromosome"/>
</dbReference>
<dbReference type="EMBL" id="CP012033">
    <property type="protein sequence ID" value="AKP64621.1"/>
    <property type="molecule type" value="Genomic_DNA"/>
</dbReference>
<name>A0AAC8ZGF3_9LACO</name>
<evidence type="ECO:0000256" key="3">
    <source>
        <dbReference type="ARBA" id="ARBA00023163"/>
    </source>
</evidence>
<dbReference type="PROSITE" id="PS00356">
    <property type="entry name" value="HTH_LACI_1"/>
    <property type="match status" value="1"/>
</dbReference>
<dbReference type="InterPro" id="IPR000843">
    <property type="entry name" value="HTH_LacI"/>
</dbReference>
<keyword evidence="1" id="KW-0805">Transcription regulation</keyword>
<reference evidence="5 6" key="1">
    <citation type="submission" date="2015-07" db="EMBL/GenBank/DDBJ databases">
        <title>Lactobacillus korensis/26-25/ whole genome sequencing.</title>
        <authorList>
            <person name="Kim M.K."/>
            <person name="Im W.-T."/>
            <person name="Srinivasan S."/>
            <person name="Lee J.-J."/>
        </authorList>
    </citation>
    <scope>NUCLEOTIDE SEQUENCE [LARGE SCALE GENOMIC DNA]</scope>
    <source>
        <strain evidence="5 6">26-25</strain>
    </source>
</reference>
<evidence type="ECO:0000256" key="1">
    <source>
        <dbReference type="ARBA" id="ARBA00023015"/>
    </source>
</evidence>
<feature type="domain" description="HTH lacI-type" evidence="4">
    <location>
        <begin position="3"/>
        <end position="58"/>
    </location>
</feature>
<sequence length="327" mass="34910">MKPTIKDIAAESGVSIATVSRVLSHKTGTYSEKTQTKILAVAKRLGYRKNSTAVELVKKKAAVIALIINATPTNFSTQIIDGIQRRASELGQGVIILYAGNRNAELQHQAIVTALERAVSGILLAAIEPDAEDLTLLKESHVPFCFVSVYLGTDKVLSVSSDNEKLAATTTDYLLDRGHTHIGLAGVDTYHTGSQRIAGYQKALAARDIQETTIKYGDYSYESGRQLLAEFLPLKVTAIIAASDMVAAGLLNAAQEAGIAVPEQLSLVSIDGTDICRITTPALTSLTQDFYQIGAQSVDRVMGEKAATFVPVEMVERGSVKSVSRGG</sequence>
<gene>
    <name evidence="5" type="ORF">ABN16_06205</name>
</gene>
<evidence type="ECO:0000313" key="5">
    <source>
        <dbReference type="EMBL" id="AKP64621.1"/>
    </source>
</evidence>
<dbReference type="Gene3D" id="1.10.260.40">
    <property type="entry name" value="lambda repressor-like DNA-binding domains"/>
    <property type="match status" value="1"/>
</dbReference>
<dbReference type="SUPFAM" id="SSF47413">
    <property type="entry name" value="lambda repressor-like DNA-binding domains"/>
    <property type="match status" value="1"/>
</dbReference>
<dbReference type="AlphaFoldDB" id="A0AAC8ZGF3"/>
<dbReference type="RefSeq" id="WP_048733902.1">
    <property type="nucleotide sequence ID" value="NZ_CP012033.1"/>
</dbReference>
<dbReference type="PRINTS" id="PR00036">
    <property type="entry name" value="HTHLACI"/>
</dbReference>
<organism evidence="5 6">
    <name type="scientific">Levilactobacillus koreensis</name>
    <dbReference type="NCBI Taxonomy" id="637971"/>
    <lineage>
        <taxon>Bacteria</taxon>
        <taxon>Bacillati</taxon>
        <taxon>Bacillota</taxon>
        <taxon>Bacilli</taxon>
        <taxon>Lactobacillales</taxon>
        <taxon>Lactobacillaceae</taxon>
        <taxon>Levilactobacillus</taxon>
    </lineage>
</organism>
<dbReference type="SUPFAM" id="SSF53822">
    <property type="entry name" value="Periplasmic binding protein-like I"/>
    <property type="match status" value="1"/>
</dbReference>
<dbReference type="InterPro" id="IPR010982">
    <property type="entry name" value="Lambda_DNA-bd_dom_sf"/>
</dbReference>
<dbReference type="CDD" id="cd01392">
    <property type="entry name" value="HTH_LacI"/>
    <property type="match status" value="1"/>
</dbReference>
<protein>
    <submittedName>
        <fullName evidence="5">LacI family transcriptional regulator</fullName>
    </submittedName>
</protein>
<dbReference type="InterPro" id="IPR046335">
    <property type="entry name" value="LacI/GalR-like_sensor"/>
</dbReference>
<dbReference type="InterPro" id="IPR028082">
    <property type="entry name" value="Peripla_BP_I"/>
</dbReference>